<evidence type="ECO:0000256" key="5">
    <source>
        <dbReference type="SAM" id="SignalP"/>
    </source>
</evidence>
<keyword evidence="5" id="KW-0732">Signal</keyword>
<dbReference type="AlphaFoldDB" id="A0A1M6MWF2"/>
<dbReference type="Proteomes" id="UP000189935">
    <property type="component" value="Chromosome I"/>
</dbReference>
<keyword evidence="3 4" id="KW-0408">Iron</keyword>
<dbReference type="InterPro" id="IPR009056">
    <property type="entry name" value="Cyt_c-like_dom"/>
</dbReference>
<dbReference type="PANTHER" id="PTHR35008">
    <property type="entry name" value="BLL4482 PROTEIN-RELATED"/>
    <property type="match status" value="1"/>
</dbReference>
<dbReference type="GO" id="GO:0020037">
    <property type="term" value="F:heme binding"/>
    <property type="evidence" value="ECO:0007669"/>
    <property type="project" value="InterPro"/>
</dbReference>
<dbReference type="GO" id="GO:0046872">
    <property type="term" value="F:metal ion binding"/>
    <property type="evidence" value="ECO:0007669"/>
    <property type="project" value="UniProtKB-KW"/>
</dbReference>
<feature type="domain" description="Cytochrome c" evidence="6">
    <location>
        <begin position="172"/>
        <end position="288"/>
    </location>
</feature>
<dbReference type="EMBL" id="LT670844">
    <property type="protein sequence ID" value="SHJ87787.1"/>
    <property type="molecule type" value="Genomic_DNA"/>
</dbReference>
<feature type="domain" description="Cytochrome c" evidence="6">
    <location>
        <begin position="22"/>
        <end position="138"/>
    </location>
</feature>
<organism evidence="7 8">
    <name type="scientific">Bradyrhizobium lablabi</name>
    <dbReference type="NCBI Taxonomy" id="722472"/>
    <lineage>
        <taxon>Bacteria</taxon>
        <taxon>Pseudomonadati</taxon>
        <taxon>Pseudomonadota</taxon>
        <taxon>Alphaproteobacteria</taxon>
        <taxon>Hyphomicrobiales</taxon>
        <taxon>Nitrobacteraceae</taxon>
        <taxon>Bradyrhizobium</taxon>
    </lineage>
</organism>
<evidence type="ECO:0000256" key="2">
    <source>
        <dbReference type="ARBA" id="ARBA00022723"/>
    </source>
</evidence>
<evidence type="ECO:0000313" key="7">
    <source>
        <dbReference type="EMBL" id="SHJ87787.1"/>
    </source>
</evidence>
<dbReference type="InterPro" id="IPR036909">
    <property type="entry name" value="Cyt_c-like_dom_sf"/>
</dbReference>
<dbReference type="OrthoDB" id="9811281at2"/>
<accession>A0A1M6MWF2</accession>
<name>A0A1M6MWF2_9BRAD</name>
<dbReference type="SUPFAM" id="SSF46626">
    <property type="entry name" value="Cytochrome c"/>
    <property type="match status" value="2"/>
</dbReference>
<sequence>MFRIGITGALLLAALSGARAETAAERGFYLVNTIMACGNCHSPRDAEGRTISDKALSGGLKFTTPAFVATAPNITPDVETGIGGWSDAEIKRALVEGLRPDHGRLAGVPLAAIMPANFYRALLPDDLDAIIAYLRSIKPVRNEVQEPVYKLPVHRDAYPDAEAGFDKAMLGDPVRRGAYLVTIGHCMECHSAWSRGVSDFKNGLGRGGRVFPAREGSPEGTPPSVAANITADPAAGIGAWSDAEIARAITHGIARDGRPLKPPMAYAFYAGLKDADLADIIAYLRTVPPLQ</sequence>
<dbReference type="Pfam" id="PF00034">
    <property type="entry name" value="Cytochrom_C"/>
    <property type="match status" value="1"/>
</dbReference>
<dbReference type="PANTHER" id="PTHR35008:SF8">
    <property type="entry name" value="ALCOHOL DEHYDROGENASE CYTOCHROME C SUBUNIT"/>
    <property type="match status" value="1"/>
</dbReference>
<dbReference type="InterPro" id="IPR051459">
    <property type="entry name" value="Cytochrome_c-type_DH"/>
</dbReference>
<dbReference type="RefSeq" id="WP_079537820.1">
    <property type="nucleotide sequence ID" value="NZ_LT670844.1"/>
</dbReference>
<keyword evidence="2 4" id="KW-0479">Metal-binding</keyword>
<evidence type="ECO:0000313" key="8">
    <source>
        <dbReference type="Proteomes" id="UP000189935"/>
    </source>
</evidence>
<proteinExistence type="predicted"/>
<feature type="signal peptide" evidence="5">
    <location>
        <begin position="1"/>
        <end position="20"/>
    </location>
</feature>
<dbReference type="PROSITE" id="PS51007">
    <property type="entry name" value="CYTC"/>
    <property type="match status" value="2"/>
</dbReference>
<dbReference type="Gene3D" id="1.10.760.10">
    <property type="entry name" value="Cytochrome c-like domain"/>
    <property type="match status" value="2"/>
</dbReference>
<evidence type="ECO:0000256" key="3">
    <source>
        <dbReference type="ARBA" id="ARBA00023004"/>
    </source>
</evidence>
<evidence type="ECO:0000259" key="6">
    <source>
        <dbReference type="PROSITE" id="PS51007"/>
    </source>
</evidence>
<dbReference type="GO" id="GO:0009055">
    <property type="term" value="F:electron transfer activity"/>
    <property type="evidence" value="ECO:0007669"/>
    <property type="project" value="InterPro"/>
</dbReference>
<feature type="chain" id="PRO_5012748385" evidence="5">
    <location>
        <begin position="21"/>
        <end position="291"/>
    </location>
</feature>
<keyword evidence="1 4" id="KW-0349">Heme</keyword>
<evidence type="ECO:0000256" key="4">
    <source>
        <dbReference type="PROSITE-ProRule" id="PRU00433"/>
    </source>
</evidence>
<reference evidence="7 8" key="1">
    <citation type="submission" date="2016-11" db="EMBL/GenBank/DDBJ databases">
        <authorList>
            <person name="Jaros S."/>
            <person name="Januszkiewicz K."/>
            <person name="Wedrychowicz H."/>
        </authorList>
    </citation>
    <scope>NUCLEOTIDE SEQUENCE [LARGE SCALE GENOMIC DNA]</scope>
    <source>
        <strain evidence="7 8">GAS499</strain>
    </source>
</reference>
<evidence type="ECO:0000256" key="1">
    <source>
        <dbReference type="ARBA" id="ARBA00022617"/>
    </source>
</evidence>
<protein>
    <submittedName>
        <fullName evidence="7">Cytochrome c</fullName>
    </submittedName>
</protein>
<gene>
    <name evidence="7" type="ORF">SAMN05444159_1767</name>
</gene>